<dbReference type="EMBL" id="UHIC01000001">
    <property type="protein sequence ID" value="SUO93395.1"/>
    <property type="molecule type" value="Genomic_DNA"/>
</dbReference>
<protein>
    <submittedName>
        <fullName evidence="9">Outer membrane protein NMB0088</fullName>
    </submittedName>
</protein>
<dbReference type="InterPro" id="IPR005017">
    <property type="entry name" value="OMPP1/FadL/TodX"/>
</dbReference>
<evidence type="ECO:0000256" key="8">
    <source>
        <dbReference type="SAM" id="SignalP"/>
    </source>
</evidence>
<evidence type="ECO:0000256" key="1">
    <source>
        <dbReference type="ARBA" id="ARBA00004571"/>
    </source>
</evidence>
<evidence type="ECO:0000313" key="10">
    <source>
        <dbReference type="Proteomes" id="UP000254601"/>
    </source>
</evidence>
<evidence type="ECO:0000256" key="4">
    <source>
        <dbReference type="ARBA" id="ARBA00022692"/>
    </source>
</evidence>
<evidence type="ECO:0000256" key="2">
    <source>
        <dbReference type="ARBA" id="ARBA00008163"/>
    </source>
</evidence>
<keyword evidence="4" id="KW-0812">Transmembrane</keyword>
<gene>
    <name evidence="9" type="ORF">NCTC13337_00209</name>
</gene>
<feature type="signal peptide" evidence="8">
    <location>
        <begin position="1"/>
        <end position="21"/>
    </location>
</feature>
<evidence type="ECO:0000256" key="7">
    <source>
        <dbReference type="ARBA" id="ARBA00023237"/>
    </source>
</evidence>
<dbReference type="Gene3D" id="2.40.160.60">
    <property type="entry name" value="Outer membrane protein transport protein (OMPP1/FadL/TodX)"/>
    <property type="match status" value="1"/>
</dbReference>
<reference evidence="9 10" key="1">
    <citation type="submission" date="2018-06" db="EMBL/GenBank/DDBJ databases">
        <authorList>
            <consortium name="Pathogen Informatics"/>
            <person name="Doyle S."/>
        </authorList>
    </citation>
    <scope>NUCLEOTIDE SEQUENCE [LARGE SCALE GENOMIC DNA]</scope>
    <source>
        <strain evidence="9 10">NCTC13337</strain>
    </source>
</reference>
<keyword evidence="5 8" id="KW-0732">Signal</keyword>
<organism evidence="9 10">
    <name type="scientific">Suttonella ornithocola</name>
    <dbReference type="NCBI Taxonomy" id="279832"/>
    <lineage>
        <taxon>Bacteria</taxon>
        <taxon>Pseudomonadati</taxon>
        <taxon>Pseudomonadota</taxon>
        <taxon>Gammaproteobacteria</taxon>
        <taxon>Cardiobacteriales</taxon>
        <taxon>Cardiobacteriaceae</taxon>
        <taxon>Suttonella</taxon>
    </lineage>
</organism>
<evidence type="ECO:0000256" key="5">
    <source>
        <dbReference type="ARBA" id="ARBA00022729"/>
    </source>
</evidence>
<dbReference type="PANTHER" id="PTHR35093:SF8">
    <property type="entry name" value="OUTER MEMBRANE PROTEIN NMB0088-RELATED"/>
    <property type="match status" value="1"/>
</dbReference>
<proteinExistence type="inferred from homology"/>
<evidence type="ECO:0000256" key="6">
    <source>
        <dbReference type="ARBA" id="ARBA00023136"/>
    </source>
</evidence>
<dbReference type="RefSeq" id="WP_072575483.1">
    <property type="nucleotide sequence ID" value="NZ_LWHB01000007.1"/>
</dbReference>
<keyword evidence="7" id="KW-0998">Cell outer membrane</keyword>
<dbReference type="SUPFAM" id="SSF56935">
    <property type="entry name" value="Porins"/>
    <property type="match status" value="1"/>
</dbReference>
<accession>A0A380ML74</accession>
<dbReference type="GO" id="GO:0015483">
    <property type="term" value="F:long-chain fatty acid transporting porin activity"/>
    <property type="evidence" value="ECO:0007669"/>
    <property type="project" value="TreeGrafter"/>
</dbReference>
<dbReference type="OrthoDB" id="19849at2"/>
<dbReference type="Pfam" id="PF03349">
    <property type="entry name" value="Toluene_X"/>
    <property type="match status" value="1"/>
</dbReference>
<comment type="subcellular location">
    <subcellularLocation>
        <location evidence="1">Cell outer membrane</location>
        <topology evidence="1">Multi-pass membrane protein</topology>
    </subcellularLocation>
</comment>
<dbReference type="PANTHER" id="PTHR35093">
    <property type="entry name" value="OUTER MEMBRANE PROTEIN NMB0088-RELATED"/>
    <property type="match status" value="1"/>
</dbReference>
<dbReference type="AlphaFoldDB" id="A0A380ML74"/>
<name>A0A380ML74_9GAMM</name>
<dbReference type="GO" id="GO:0009279">
    <property type="term" value="C:cell outer membrane"/>
    <property type="evidence" value="ECO:0007669"/>
    <property type="project" value="UniProtKB-SubCell"/>
</dbReference>
<evidence type="ECO:0000256" key="3">
    <source>
        <dbReference type="ARBA" id="ARBA00022452"/>
    </source>
</evidence>
<feature type="chain" id="PRO_5016623742" evidence="8">
    <location>
        <begin position="22"/>
        <end position="460"/>
    </location>
</feature>
<keyword evidence="6" id="KW-0472">Membrane</keyword>
<sequence>MIMRKKLTFCVAVALMPQVWASGYNFGTQSVSSMSTADASAAEALDPSVIYYNPAGLTHLPSLQISANLIIADPTVHYKNAAGYNVDRSPILGSTSGNVTKNITLVPHAYLSYQISPSITAGLGLYVPFGANTKYQEDSVLRYSINRTELKTIDINPTIAFKISPEHSIGIGLIAQYADAKLHKYANFSPAVNQKLPPQMQLSNGAADGVAKFGADDWGFGFNLGWDWDVNENLRVGASYRSPIKHHLTGTANWDLVGPAFKNPALGAALEQGIRQAGYVKKEKASANITTPESISVHGMYRIDPKINLFGNVTWTRHSRFNELDIKLENIKPTIGGPSDTSRAFPRWRDTWRIGVGGSYQITDPLQLRAGVSWDQSPIKSADDRLVTMPDNDRLWLSLGAKYDINKNSTLDVGYSYMHVRNSKANVHPCPGACVDSKASGKADFKSHANFFGLQYTYRF</sequence>
<comment type="similarity">
    <text evidence="2">Belongs to the OmpP1/FadL family.</text>
</comment>
<evidence type="ECO:0000313" key="9">
    <source>
        <dbReference type="EMBL" id="SUO93395.1"/>
    </source>
</evidence>
<keyword evidence="3" id="KW-1134">Transmembrane beta strand</keyword>
<keyword evidence="10" id="KW-1185">Reference proteome</keyword>
<dbReference type="Proteomes" id="UP000254601">
    <property type="component" value="Unassembled WGS sequence"/>
</dbReference>